<sequence length="363" mass="40225">MNVPALVERFDGFNYGYWMNCECGETTFISAADYEAQANNCRVQCAHCGTKIHFGPRVAAIRDRNDPALHSVADLAWYHTSTSPDWPSPDYAQQIADSMTGNKRDYWPSREGYLAEQSSKALHLGTYESAIENMLRRMENQGDGGSQFYLYRVALSPSRLRINTGYKDENQEIAADLCISDLDGDDLDVVRYLNVHEALGTLSLAVRPQAIAAVQSIPVPVGGLATVADSAHVRVDIERVQRAEGGLAKAMAATGAIGHMELREMQLGMRPDPEGIAKRAGKAQNRVYDSWHELLDRLGECLLPSVSAEIRGDFNDAMRHWQSANQGAEVTDFVERYTMMATLLERPRDVVDAVTAQPWRAVA</sequence>
<dbReference type="EMBL" id="JAUSXV010000001">
    <property type="protein sequence ID" value="MDQ0648547.1"/>
    <property type="molecule type" value="Genomic_DNA"/>
</dbReference>
<organism evidence="1 2">
    <name type="scientific">Microbacterium natoriense</name>
    <dbReference type="NCBI Taxonomy" id="284570"/>
    <lineage>
        <taxon>Bacteria</taxon>
        <taxon>Bacillati</taxon>
        <taxon>Actinomycetota</taxon>
        <taxon>Actinomycetes</taxon>
        <taxon>Micrococcales</taxon>
        <taxon>Microbacteriaceae</taxon>
        <taxon>Microbacterium</taxon>
    </lineage>
</organism>
<comment type="caution">
    <text evidence="1">The sequence shown here is derived from an EMBL/GenBank/DDBJ whole genome shotgun (WGS) entry which is preliminary data.</text>
</comment>
<evidence type="ECO:0000313" key="2">
    <source>
        <dbReference type="Proteomes" id="UP001244427"/>
    </source>
</evidence>
<dbReference type="Proteomes" id="UP001244427">
    <property type="component" value="Unassembled WGS sequence"/>
</dbReference>
<keyword evidence="2" id="KW-1185">Reference proteome</keyword>
<evidence type="ECO:0000313" key="1">
    <source>
        <dbReference type="EMBL" id="MDQ0648547.1"/>
    </source>
</evidence>
<gene>
    <name evidence="1" type="ORF">QFZ53_002743</name>
</gene>
<reference evidence="1 2" key="1">
    <citation type="submission" date="2023-07" db="EMBL/GenBank/DDBJ databases">
        <title>Comparative genomics of wheat-associated soil bacteria to identify genetic determinants of phenazine resistance.</title>
        <authorList>
            <person name="Mouncey N."/>
        </authorList>
    </citation>
    <scope>NUCLEOTIDE SEQUENCE [LARGE SCALE GENOMIC DNA]</scope>
    <source>
        <strain evidence="1 2">W4I9-1</strain>
    </source>
</reference>
<name>A0AAW8EZ77_9MICO</name>
<dbReference type="AlphaFoldDB" id="A0AAW8EZ77"/>
<dbReference type="RefSeq" id="WP_307297333.1">
    <property type="nucleotide sequence ID" value="NZ_JAUSXV010000001.1"/>
</dbReference>
<accession>A0AAW8EZ77</accession>
<proteinExistence type="predicted"/>
<protein>
    <submittedName>
        <fullName evidence="1">Uncharacterized protein</fullName>
    </submittedName>
</protein>